<evidence type="ECO:0000256" key="1">
    <source>
        <dbReference type="SAM" id="Phobius"/>
    </source>
</evidence>
<evidence type="ECO:0000313" key="3">
    <source>
        <dbReference type="Proteomes" id="UP000603434"/>
    </source>
</evidence>
<keyword evidence="1" id="KW-0812">Transmembrane</keyword>
<organism evidence="2 3">
    <name type="scientific">Candidatus Desulfatibia profunda</name>
    <dbReference type="NCBI Taxonomy" id="2841695"/>
    <lineage>
        <taxon>Bacteria</taxon>
        <taxon>Pseudomonadati</taxon>
        <taxon>Thermodesulfobacteriota</taxon>
        <taxon>Desulfobacteria</taxon>
        <taxon>Desulfobacterales</taxon>
        <taxon>Desulfobacterales incertae sedis</taxon>
        <taxon>Candidatus Desulfatibia</taxon>
    </lineage>
</organism>
<protein>
    <submittedName>
        <fullName evidence="2">Uncharacterized protein</fullName>
    </submittedName>
</protein>
<gene>
    <name evidence="2" type="ORF">H8E23_08955</name>
</gene>
<dbReference type="EMBL" id="JACNJH010000135">
    <property type="protein sequence ID" value="MBC8361513.1"/>
    <property type="molecule type" value="Genomic_DNA"/>
</dbReference>
<keyword evidence="1" id="KW-0472">Membrane</keyword>
<reference evidence="2 3" key="1">
    <citation type="submission" date="2020-08" db="EMBL/GenBank/DDBJ databases">
        <title>Bridging the membrane lipid divide: bacteria of the FCB group superphylum have the potential to synthesize archaeal ether lipids.</title>
        <authorList>
            <person name="Villanueva L."/>
            <person name="Von Meijenfeldt F.A.B."/>
            <person name="Westbye A.B."/>
            <person name="Yadav S."/>
            <person name="Hopmans E.C."/>
            <person name="Dutilh B.E."/>
            <person name="Sinninghe Damste J.S."/>
        </authorList>
    </citation>
    <scope>NUCLEOTIDE SEQUENCE [LARGE SCALE GENOMIC DNA]</scope>
    <source>
        <strain evidence="2">NIOZ-UU30</strain>
    </source>
</reference>
<dbReference type="Proteomes" id="UP000603434">
    <property type="component" value="Unassembled WGS sequence"/>
</dbReference>
<proteinExistence type="predicted"/>
<feature type="transmembrane region" description="Helical" evidence="1">
    <location>
        <begin position="33"/>
        <end position="53"/>
    </location>
</feature>
<name>A0A8J6NVR8_9BACT</name>
<accession>A0A8J6NVR8</accession>
<feature type="transmembrane region" description="Helical" evidence="1">
    <location>
        <begin position="59"/>
        <end position="79"/>
    </location>
</feature>
<sequence length="92" mass="10632">MVLQIQRKGKKILLTEDELHEYMDIKINEISRLASSIILALIMITMVAILTIFKAGDIYLYALILLPLVGRVYVGDMILRWLRKKFQDLIGI</sequence>
<dbReference type="AlphaFoldDB" id="A0A8J6NVR8"/>
<comment type="caution">
    <text evidence="2">The sequence shown here is derived from an EMBL/GenBank/DDBJ whole genome shotgun (WGS) entry which is preliminary data.</text>
</comment>
<evidence type="ECO:0000313" key="2">
    <source>
        <dbReference type="EMBL" id="MBC8361513.1"/>
    </source>
</evidence>
<keyword evidence="1" id="KW-1133">Transmembrane helix</keyword>